<feature type="compositionally biased region" description="Basic and acidic residues" evidence="1">
    <location>
        <begin position="81"/>
        <end position="94"/>
    </location>
</feature>
<organism evidence="3 4">
    <name type="scientific">Phyllosticta citribraziliensis</name>
    <dbReference type="NCBI Taxonomy" id="989973"/>
    <lineage>
        <taxon>Eukaryota</taxon>
        <taxon>Fungi</taxon>
        <taxon>Dikarya</taxon>
        <taxon>Ascomycota</taxon>
        <taxon>Pezizomycotina</taxon>
        <taxon>Dothideomycetes</taxon>
        <taxon>Dothideomycetes incertae sedis</taxon>
        <taxon>Botryosphaeriales</taxon>
        <taxon>Phyllostictaceae</taxon>
        <taxon>Phyllosticta</taxon>
    </lineage>
</organism>
<dbReference type="GeneID" id="92028491"/>
<keyword evidence="2" id="KW-0472">Membrane</keyword>
<protein>
    <submittedName>
        <fullName evidence="3">Uncharacterized protein</fullName>
    </submittedName>
</protein>
<evidence type="ECO:0000256" key="2">
    <source>
        <dbReference type="SAM" id="Phobius"/>
    </source>
</evidence>
<dbReference type="EMBL" id="JBBPEH010000006">
    <property type="protein sequence ID" value="KAK7536827.1"/>
    <property type="molecule type" value="Genomic_DNA"/>
</dbReference>
<evidence type="ECO:0000256" key="1">
    <source>
        <dbReference type="SAM" id="MobiDB-lite"/>
    </source>
</evidence>
<feature type="transmembrane region" description="Helical" evidence="2">
    <location>
        <begin position="20"/>
        <end position="37"/>
    </location>
</feature>
<dbReference type="Proteomes" id="UP001360953">
    <property type="component" value="Unassembled WGS sequence"/>
</dbReference>
<proteinExistence type="predicted"/>
<gene>
    <name evidence="3" type="ORF">J3D65DRAFT_355206</name>
</gene>
<reference evidence="3 4" key="1">
    <citation type="submission" date="2024-04" db="EMBL/GenBank/DDBJ databases">
        <title>Phyllosticta paracitricarpa is synonymous to the EU quarantine fungus P. citricarpa based on phylogenomic analyses.</title>
        <authorList>
            <consortium name="Lawrence Berkeley National Laboratory"/>
            <person name="Van ingen-buijs V.A."/>
            <person name="Van westerhoven A.C."/>
            <person name="Haridas S."/>
            <person name="Skiadas P."/>
            <person name="Martin F."/>
            <person name="Groenewald J.Z."/>
            <person name="Crous P.W."/>
            <person name="Seidl M.F."/>
        </authorList>
    </citation>
    <scope>NUCLEOTIDE SEQUENCE [LARGE SCALE GENOMIC DNA]</scope>
    <source>
        <strain evidence="3 4">CPC 17464</strain>
    </source>
</reference>
<keyword evidence="4" id="KW-1185">Reference proteome</keyword>
<sequence length="207" mass="22333">MDDAASQAQSHKSQQQTLHSIFLLVDITSTLTYLLLVHSHHHSIHRNVFNAIFAWRKALVRPPQGTASGQNVPPRSNNADTAHRKSNEANDCGRTKSTHGIPASSGNRKKHPSRNLPSDCRHGVAALFLSGSTLSFGRRTKTPRCAFIAAATTELAGSFSFGRVGVCDLGASAGQMCRALGGVLRLFIFLASKIHQLIAPFRLGLDT</sequence>
<keyword evidence="2" id="KW-1133">Transmembrane helix</keyword>
<keyword evidence="2" id="KW-0812">Transmembrane</keyword>
<evidence type="ECO:0000313" key="3">
    <source>
        <dbReference type="EMBL" id="KAK7536827.1"/>
    </source>
</evidence>
<feature type="compositionally biased region" description="Polar residues" evidence="1">
    <location>
        <begin position="65"/>
        <end position="80"/>
    </location>
</feature>
<comment type="caution">
    <text evidence="3">The sequence shown here is derived from an EMBL/GenBank/DDBJ whole genome shotgun (WGS) entry which is preliminary data.</text>
</comment>
<feature type="region of interest" description="Disordered" evidence="1">
    <location>
        <begin position="63"/>
        <end position="116"/>
    </location>
</feature>
<dbReference type="RefSeq" id="XP_066654978.1">
    <property type="nucleotide sequence ID" value="XM_066795585.1"/>
</dbReference>
<accession>A0ABR1LNS6</accession>
<evidence type="ECO:0000313" key="4">
    <source>
        <dbReference type="Proteomes" id="UP001360953"/>
    </source>
</evidence>
<name>A0ABR1LNS6_9PEZI</name>